<keyword evidence="7 9" id="KW-0067">ATP-binding</keyword>
<keyword evidence="4 9" id="KW-0963">Cytoplasm</keyword>
<evidence type="ECO:0000256" key="2">
    <source>
        <dbReference type="ARBA" id="ARBA00008016"/>
    </source>
</evidence>
<evidence type="ECO:0000313" key="12">
    <source>
        <dbReference type="Proteomes" id="UP001526430"/>
    </source>
</evidence>
<keyword evidence="5 9" id="KW-0235">DNA replication</keyword>
<feature type="domain" description="AAA+ ATPase" evidence="10">
    <location>
        <begin position="31"/>
        <end position="370"/>
    </location>
</feature>
<evidence type="ECO:0000256" key="8">
    <source>
        <dbReference type="ARBA" id="ARBA00023125"/>
    </source>
</evidence>
<dbReference type="InterPro" id="IPR003395">
    <property type="entry name" value="RecF/RecN/SMC_N"/>
</dbReference>
<dbReference type="SUPFAM" id="SSF52540">
    <property type="entry name" value="P-loop containing nucleoside triphosphate hydrolases"/>
    <property type="match status" value="1"/>
</dbReference>
<gene>
    <name evidence="9 11" type="primary">recF</name>
    <name evidence="11" type="ORF">OF850_12800</name>
</gene>
<evidence type="ECO:0000256" key="4">
    <source>
        <dbReference type="ARBA" id="ARBA00022490"/>
    </source>
</evidence>
<keyword evidence="12" id="KW-1185">Reference proteome</keyword>
<keyword evidence="9" id="KW-0234">DNA repair</keyword>
<dbReference type="HAMAP" id="MF_00365">
    <property type="entry name" value="RecF"/>
    <property type="match status" value="1"/>
</dbReference>
<accession>A0ABT3NWH4</accession>
<dbReference type="SMART" id="SM00382">
    <property type="entry name" value="AAA"/>
    <property type="match status" value="1"/>
</dbReference>
<dbReference type="Proteomes" id="UP001526430">
    <property type="component" value="Unassembled WGS sequence"/>
</dbReference>
<dbReference type="InterPro" id="IPR027417">
    <property type="entry name" value="P-loop_NTPase"/>
</dbReference>
<keyword evidence="6 9" id="KW-0547">Nucleotide-binding</keyword>
<evidence type="ECO:0000256" key="1">
    <source>
        <dbReference type="ARBA" id="ARBA00004496"/>
    </source>
</evidence>
<keyword evidence="9" id="KW-0227">DNA damage</keyword>
<comment type="subcellular location">
    <subcellularLocation>
        <location evidence="1 9">Cytoplasm</location>
    </subcellularLocation>
</comment>
<evidence type="ECO:0000256" key="5">
    <source>
        <dbReference type="ARBA" id="ARBA00022705"/>
    </source>
</evidence>
<evidence type="ECO:0000256" key="3">
    <source>
        <dbReference type="ARBA" id="ARBA00020170"/>
    </source>
</evidence>
<protein>
    <recommendedName>
        <fullName evidence="3 9">DNA replication and repair protein RecF</fullName>
    </recommendedName>
</protein>
<dbReference type="PANTHER" id="PTHR32182:SF0">
    <property type="entry name" value="DNA REPLICATION AND REPAIR PROTEIN RECF"/>
    <property type="match status" value="1"/>
</dbReference>
<evidence type="ECO:0000259" key="10">
    <source>
        <dbReference type="SMART" id="SM00382"/>
    </source>
</evidence>
<dbReference type="NCBIfam" id="TIGR00611">
    <property type="entry name" value="recf"/>
    <property type="match status" value="1"/>
</dbReference>
<dbReference type="RefSeq" id="WP_301590578.1">
    <property type="nucleotide sequence ID" value="NZ_JAPFQI010000009.1"/>
</dbReference>
<proteinExistence type="inferred from homology"/>
<dbReference type="PROSITE" id="PS00617">
    <property type="entry name" value="RECF_1"/>
    <property type="match status" value="1"/>
</dbReference>
<evidence type="ECO:0000256" key="7">
    <source>
        <dbReference type="ARBA" id="ARBA00022840"/>
    </source>
</evidence>
<dbReference type="Gene3D" id="3.40.50.300">
    <property type="entry name" value="P-loop containing nucleotide triphosphate hydrolases"/>
    <property type="match status" value="1"/>
</dbReference>
<comment type="similarity">
    <text evidence="2 9">Belongs to the RecF family.</text>
</comment>
<comment type="function">
    <text evidence="9">The RecF protein is involved in DNA metabolism; it is required for DNA replication and normal SOS inducibility. RecF binds preferentially to single-stranded, linear DNA. It also seems to bind ATP.</text>
</comment>
<dbReference type="EMBL" id="JAPFQI010000009">
    <property type="protein sequence ID" value="MCW8086512.1"/>
    <property type="molecule type" value="Genomic_DNA"/>
</dbReference>
<evidence type="ECO:0000256" key="9">
    <source>
        <dbReference type="HAMAP-Rule" id="MF_00365"/>
    </source>
</evidence>
<keyword evidence="8 9" id="KW-0238">DNA-binding</keyword>
<dbReference type="InterPro" id="IPR018078">
    <property type="entry name" value="DNA-binding_RecF_CS"/>
</dbReference>
<organism evidence="11 12">
    <name type="scientific">Sabulicella glaciei</name>
    <dbReference type="NCBI Taxonomy" id="2984948"/>
    <lineage>
        <taxon>Bacteria</taxon>
        <taxon>Pseudomonadati</taxon>
        <taxon>Pseudomonadota</taxon>
        <taxon>Alphaproteobacteria</taxon>
        <taxon>Acetobacterales</taxon>
        <taxon>Acetobacteraceae</taxon>
        <taxon>Sabulicella</taxon>
    </lineage>
</organism>
<dbReference type="PANTHER" id="PTHR32182">
    <property type="entry name" value="DNA REPLICATION AND REPAIR PROTEIN RECF"/>
    <property type="match status" value="1"/>
</dbReference>
<dbReference type="Gene3D" id="1.20.1050.90">
    <property type="entry name" value="RecF/RecN/SMC, N-terminal domain"/>
    <property type="match status" value="1"/>
</dbReference>
<keyword evidence="9" id="KW-0742">SOS response</keyword>
<dbReference type="InterPro" id="IPR003593">
    <property type="entry name" value="AAA+_ATPase"/>
</dbReference>
<dbReference type="InterPro" id="IPR001238">
    <property type="entry name" value="DNA-binding_RecF"/>
</dbReference>
<evidence type="ECO:0000256" key="6">
    <source>
        <dbReference type="ARBA" id="ARBA00022741"/>
    </source>
</evidence>
<name>A0ABT3NWH4_9PROT</name>
<dbReference type="Pfam" id="PF02463">
    <property type="entry name" value="SMC_N"/>
    <property type="match status" value="1"/>
</dbReference>
<comment type="caution">
    <text evidence="11">The sequence shown here is derived from an EMBL/GenBank/DDBJ whole genome shotgun (WGS) entry which is preliminary data.</text>
</comment>
<feature type="binding site" evidence="9">
    <location>
        <begin position="39"/>
        <end position="46"/>
    </location>
    <ligand>
        <name>ATP</name>
        <dbReference type="ChEBI" id="CHEBI:30616"/>
    </ligand>
</feature>
<evidence type="ECO:0000313" key="11">
    <source>
        <dbReference type="EMBL" id="MCW8086512.1"/>
    </source>
</evidence>
<sequence>MDISADLPVPRLTRLRLTRFRSYLAAEFRLGGRLVLLTGPNGAGKTNLLEAISLLAPGRGLRGARLADVAMRGAPSWAVSGRFEDGSGGFEVGTGALDEATAERRAFRLDGEKLPTQAELAERLAMVWLTPQQDRLFGDPASARRRFLDRLVLAFEPRHAREVGAYERAMAHRNRLLAEGGADPAWLGGLEEALARHGTAIAAARRALVGRLGQALEGGVAGAFPAARLALECPAATLLDTMPALEAEEALREGLRDGRRRDAAAGATLTGPHRADLLFTHAEKDLPASLCSTGEQKALLVSTVLAHAGLMAALRGTAPLLLLDEAGAHLDAGRRRALVGALAALPVQAFLTGTEASAFAGTEIEHFLVESGEIRRAPLP</sequence>
<reference evidence="11 12" key="1">
    <citation type="submission" date="2022-10" db="EMBL/GenBank/DDBJ databases">
        <title>Roseococcus glaciei nov., sp. nov., isolated from glacier.</title>
        <authorList>
            <person name="Liu Q."/>
            <person name="Xin Y.-H."/>
        </authorList>
    </citation>
    <scope>NUCLEOTIDE SEQUENCE [LARGE SCALE GENOMIC DNA]</scope>
    <source>
        <strain evidence="11 12">MDT2-1-1</strain>
    </source>
</reference>
<dbReference type="InterPro" id="IPR042174">
    <property type="entry name" value="RecF_2"/>
</dbReference>